<evidence type="ECO:0000256" key="2">
    <source>
        <dbReference type="ARBA" id="ARBA00005091"/>
    </source>
</evidence>
<name>A0A1L3Q1R4_9EURY</name>
<keyword evidence="5 12" id="KW-0028">Amino-acid biosynthesis</keyword>
<feature type="active site" evidence="12 13">
    <location>
        <position position="183"/>
    </location>
</feature>
<dbReference type="Proteomes" id="UP000267921">
    <property type="component" value="Unassembled WGS sequence"/>
</dbReference>
<dbReference type="NCBIfam" id="TIGR01855">
    <property type="entry name" value="IMP_synth_hisH"/>
    <property type="match status" value="1"/>
</dbReference>
<evidence type="ECO:0000259" key="14">
    <source>
        <dbReference type="Pfam" id="PF00117"/>
    </source>
</evidence>
<accession>A0A1L3Q1R4</accession>
<dbReference type="EC" id="3.5.1.2" evidence="12"/>
<comment type="catalytic activity">
    <reaction evidence="11 12">
        <text>L-glutamine + H2O = L-glutamate + NH4(+)</text>
        <dbReference type="Rhea" id="RHEA:15889"/>
        <dbReference type="ChEBI" id="CHEBI:15377"/>
        <dbReference type="ChEBI" id="CHEBI:28938"/>
        <dbReference type="ChEBI" id="CHEBI:29985"/>
        <dbReference type="ChEBI" id="CHEBI:58359"/>
        <dbReference type="EC" id="3.5.1.2"/>
    </reaction>
</comment>
<dbReference type="PANTHER" id="PTHR42701">
    <property type="entry name" value="IMIDAZOLE GLYCEROL PHOSPHATE SYNTHASE SUBUNIT HISH"/>
    <property type="match status" value="1"/>
</dbReference>
<keyword evidence="6 12" id="KW-0378">Hydrolase</keyword>
<dbReference type="EMBL" id="FNMU01000004">
    <property type="protein sequence ID" value="SDW75245.1"/>
    <property type="molecule type" value="Genomic_DNA"/>
</dbReference>
<evidence type="ECO:0000256" key="12">
    <source>
        <dbReference type="HAMAP-Rule" id="MF_00278"/>
    </source>
</evidence>
<evidence type="ECO:0000256" key="8">
    <source>
        <dbReference type="ARBA" id="ARBA00023102"/>
    </source>
</evidence>
<dbReference type="UniPathway" id="UPA00031">
    <property type="reaction ID" value="UER00010"/>
</dbReference>
<evidence type="ECO:0000313" key="17">
    <source>
        <dbReference type="EMBL" id="SDW75245.1"/>
    </source>
</evidence>
<evidence type="ECO:0000256" key="7">
    <source>
        <dbReference type="ARBA" id="ARBA00022962"/>
    </source>
</evidence>
<feature type="active site" evidence="12 13">
    <location>
        <position position="185"/>
    </location>
</feature>
<protein>
    <recommendedName>
        <fullName evidence="12">Imidazole glycerol phosphate synthase subunit HisH</fullName>
        <ecNumber evidence="12">4.3.2.10</ecNumber>
    </recommendedName>
    <alternativeName>
        <fullName evidence="12">IGP synthase glutaminase subunit</fullName>
        <ecNumber evidence="12">3.5.1.2</ecNumber>
    </alternativeName>
    <alternativeName>
        <fullName evidence="12">IGP synthase subunit HisH</fullName>
    </alternativeName>
    <alternativeName>
        <fullName evidence="12">ImGP synthase subunit HisH</fullName>
        <shortName evidence="12">IGPS subunit HisH</shortName>
    </alternativeName>
</protein>
<dbReference type="Pfam" id="PF00117">
    <property type="entry name" value="GATase"/>
    <property type="match status" value="1"/>
</dbReference>
<dbReference type="RefSeq" id="WP_072561181.1">
    <property type="nucleotide sequence ID" value="NZ_CP017921.1"/>
</dbReference>
<comment type="subcellular location">
    <subcellularLocation>
        <location evidence="1 12">Cytoplasm</location>
    </subcellularLocation>
</comment>
<dbReference type="InterPro" id="IPR010139">
    <property type="entry name" value="Imidazole-glycPsynth_HisH"/>
</dbReference>
<dbReference type="PANTHER" id="PTHR42701:SF1">
    <property type="entry name" value="IMIDAZOLE GLYCEROL PHOSPHATE SYNTHASE SUBUNIT HISH"/>
    <property type="match status" value="1"/>
</dbReference>
<keyword evidence="7 12" id="KW-0315">Glutamine amidotransferase</keyword>
<evidence type="ECO:0000313" key="19">
    <source>
        <dbReference type="Proteomes" id="UP000198669"/>
    </source>
</evidence>
<comment type="subunit">
    <text evidence="3 12">Heterodimer of HisH and HisF.</text>
</comment>
<dbReference type="Proteomes" id="UP000186879">
    <property type="component" value="Chromosome"/>
</dbReference>
<comment type="catalytic activity">
    <reaction evidence="10 12">
        <text>5-[(5-phospho-1-deoxy-D-ribulos-1-ylimino)methylamino]-1-(5-phospho-beta-D-ribosyl)imidazole-4-carboxamide + L-glutamine = D-erythro-1-(imidazol-4-yl)glycerol 3-phosphate + 5-amino-1-(5-phospho-beta-D-ribosyl)imidazole-4-carboxamide + L-glutamate + H(+)</text>
        <dbReference type="Rhea" id="RHEA:24793"/>
        <dbReference type="ChEBI" id="CHEBI:15378"/>
        <dbReference type="ChEBI" id="CHEBI:29985"/>
        <dbReference type="ChEBI" id="CHEBI:58278"/>
        <dbReference type="ChEBI" id="CHEBI:58359"/>
        <dbReference type="ChEBI" id="CHEBI:58475"/>
        <dbReference type="ChEBI" id="CHEBI:58525"/>
        <dbReference type="EC" id="4.3.2.10"/>
    </reaction>
</comment>
<reference evidence="16 20" key="3">
    <citation type="submission" date="2018-10" db="EMBL/GenBank/DDBJ databases">
        <title>Cultivation of a novel Methanohalophilus strain from Kebrit Deep of the Red Sea and a genomic comparison of members of the genus Methanohalophilus.</title>
        <authorList>
            <person name="Guan Y."/>
            <person name="Ngugi D.K."/>
            <person name="Stingl U."/>
        </authorList>
    </citation>
    <scope>NUCLEOTIDE SEQUENCE [LARGE SCALE GENOMIC DNA]</scope>
    <source>
        <strain evidence="16 20">DSM 3094</strain>
    </source>
</reference>
<dbReference type="AlphaFoldDB" id="A0A1L3Q1R4"/>
<dbReference type="InterPro" id="IPR017926">
    <property type="entry name" value="GATASE"/>
</dbReference>
<dbReference type="STRING" id="2177.BHR79_04005"/>
<reference evidence="15 18" key="1">
    <citation type="submission" date="2016-10" db="EMBL/GenBank/DDBJ databases">
        <title>Methanohalophilus halophilus.</title>
        <authorList>
            <person name="L'haridon S."/>
        </authorList>
    </citation>
    <scope>NUCLEOTIDE SEQUENCE [LARGE SCALE GENOMIC DNA]</scope>
    <source>
        <strain evidence="15 18">Z-7982</strain>
    </source>
</reference>
<comment type="function">
    <text evidence="12">IGPS catalyzes the conversion of PRFAR and glutamine to IGP, AICAR and glutamate. The HisH subunit catalyzes the hydrolysis of glutamine to glutamate and ammonia as part of the synthesis of IGP and AICAR. The resulting ammonia molecule is channeled to the active site of HisF.</text>
</comment>
<evidence type="ECO:0000256" key="3">
    <source>
        <dbReference type="ARBA" id="ARBA00011152"/>
    </source>
</evidence>
<dbReference type="OrthoDB" id="33401at2157"/>
<keyword evidence="9 12" id="KW-0456">Lyase</keyword>
<evidence type="ECO:0000256" key="6">
    <source>
        <dbReference type="ARBA" id="ARBA00022801"/>
    </source>
</evidence>
<sequence length="202" mass="22194">MKKITIIDYGLGNLRSVQKGLEHAKASVNISIDPADIENSDGVVLPGVGAFSDAMRNIEPFLDILYDYVESGKPLLGICLGHQMLMTDSEEGGMRDGLGFIPGNVIRFPHSKLKVPHMGWNSLHITQQHPIYEGIEDDSYVYFVHSYYVSTDDDHTLASCDYGVEFAASVVNEGGNVIGTQFHPEKSGEVGLRILSNFVKMC</sequence>
<evidence type="ECO:0000313" key="18">
    <source>
        <dbReference type="Proteomes" id="UP000186879"/>
    </source>
</evidence>
<evidence type="ECO:0000313" key="15">
    <source>
        <dbReference type="EMBL" id="APH38731.1"/>
    </source>
</evidence>
<gene>
    <name evidence="12 16" type="primary">hisH</name>
    <name evidence="15" type="ORF">BHR79_04005</name>
    <name evidence="16" type="ORF">EFE40_08180</name>
    <name evidence="17" type="ORF">SAMN04515625_1573</name>
</gene>
<dbReference type="PROSITE" id="PS51273">
    <property type="entry name" value="GATASE_TYPE_1"/>
    <property type="match status" value="1"/>
</dbReference>
<keyword evidence="8 12" id="KW-0368">Histidine biosynthesis</keyword>
<keyword evidence="4 12" id="KW-0963">Cytoplasm</keyword>
<dbReference type="GeneID" id="30582899"/>
<dbReference type="SUPFAM" id="SSF52317">
    <property type="entry name" value="Class I glutamine amidotransferase-like"/>
    <property type="match status" value="1"/>
</dbReference>
<dbReference type="FunFam" id="3.40.50.880:FF:000009">
    <property type="entry name" value="Imidazole glycerol phosphate synthase subunit HisH"/>
    <property type="match status" value="1"/>
</dbReference>
<evidence type="ECO:0000256" key="5">
    <source>
        <dbReference type="ARBA" id="ARBA00022605"/>
    </source>
</evidence>
<dbReference type="HAMAP" id="MF_00278">
    <property type="entry name" value="HisH"/>
    <property type="match status" value="1"/>
</dbReference>
<evidence type="ECO:0000256" key="13">
    <source>
        <dbReference type="PIRSR" id="PIRSR000495-1"/>
    </source>
</evidence>
<evidence type="ECO:0000313" key="16">
    <source>
        <dbReference type="EMBL" id="RNI07925.1"/>
    </source>
</evidence>
<organism evidence="15 18">
    <name type="scientific">Methanohalophilus halophilus</name>
    <dbReference type="NCBI Taxonomy" id="2177"/>
    <lineage>
        <taxon>Archaea</taxon>
        <taxon>Methanobacteriati</taxon>
        <taxon>Methanobacteriota</taxon>
        <taxon>Stenosarchaea group</taxon>
        <taxon>Methanomicrobia</taxon>
        <taxon>Methanosarcinales</taxon>
        <taxon>Methanosarcinaceae</taxon>
        <taxon>Methanohalophilus</taxon>
    </lineage>
</organism>
<dbReference type="EMBL" id="RJJG01000006">
    <property type="protein sequence ID" value="RNI07925.1"/>
    <property type="molecule type" value="Genomic_DNA"/>
</dbReference>
<dbReference type="GO" id="GO:0000105">
    <property type="term" value="P:L-histidine biosynthetic process"/>
    <property type="evidence" value="ECO:0007669"/>
    <property type="project" value="UniProtKB-UniRule"/>
</dbReference>
<dbReference type="Gene3D" id="3.40.50.880">
    <property type="match status" value="1"/>
</dbReference>
<reference evidence="17 19" key="2">
    <citation type="submission" date="2016-10" db="EMBL/GenBank/DDBJ databases">
        <authorList>
            <person name="de Groot N.N."/>
        </authorList>
    </citation>
    <scope>NUCLEOTIDE SEQUENCE [LARGE SCALE GENOMIC DNA]</scope>
    <source>
        <strain evidence="17 19">Z-7982</strain>
    </source>
</reference>
<evidence type="ECO:0000313" key="20">
    <source>
        <dbReference type="Proteomes" id="UP000267921"/>
    </source>
</evidence>
<dbReference type="GO" id="GO:0004359">
    <property type="term" value="F:glutaminase activity"/>
    <property type="evidence" value="ECO:0007669"/>
    <property type="project" value="UniProtKB-EC"/>
</dbReference>
<dbReference type="KEGG" id="mhaz:BHR79_04005"/>
<dbReference type="EC" id="4.3.2.10" evidence="12"/>
<dbReference type="GO" id="GO:0000107">
    <property type="term" value="F:imidazoleglycerol-phosphate synthase activity"/>
    <property type="evidence" value="ECO:0007669"/>
    <property type="project" value="UniProtKB-UniRule"/>
</dbReference>
<feature type="active site" description="Nucleophile" evidence="12 13">
    <location>
        <position position="79"/>
    </location>
</feature>
<dbReference type="CDD" id="cd01748">
    <property type="entry name" value="GATase1_IGP_Synthase"/>
    <property type="match status" value="1"/>
</dbReference>
<dbReference type="Proteomes" id="UP000198669">
    <property type="component" value="Unassembled WGS sequence"/>
</dbReference>
<dbReference type="PIRSF" id="PIRSF000495">
    <property type="entry name" value="Amidotransf_hisH"/>
    <property type="match status" value="1"/>
</dbReference>
<dbReference type="InterPro" id="IPR029062">
    <property type="entry name" value="Class_I_gatase-like"/>
</dbReference>
<dbReference type="GO" id="GO:0016829">
    <property type="term" value="F:lyase activity"/>
    <property type="evidence" value="ECO:0007669"/>
    <property type="project" value="UniProtKB-KW"/>
</dbReference>
<keyword evidence="18" id="KW-1185">Reference proteome</keyword>
<feature type="domain" description="Glutamine amidotransferase" evidence="14">
    <location>
        <begin position="6"/>
        <end position="199"/>
    </location>
</feature>
<proteinExistence type="inferred from homology"/>
<evidence type="ECO:0000256" key="1">
    <source>
        <dbReference type="ARBA" id="ARBA00004496"/>
    </source>
</evidence>
<dbReference type="GO" id="GO:0005737">
    <property type="term" value="C:cytoplasm"/>
    <property type="evidence" value="ECO:0007669"/>
    <property type="project" value="UniProtKB-SubCell"/>
</dbReference>
<evidence type="ECO:0000256" key="4">
    <source>
        <dbReference type="ARBA" id="ARBA00022490"/>
    </source>
</evidence>
<evidence type="ECO:0000256" key="9">
    <source>
        <dbReference type="ARBA" id="ARBA00023239"/>
    </source>
</evidence>
<dbReference type="EMBL" id="CP017921">
    <property type="protein sequence ID" value="APH38731.1"/>
    <property type="molecule type" value="Genomic_DNA"/>
</dbReference>
<evidence type="ECO:0000256" key="10">
    <source>
        <dbReference type="ARBA" id="ARBA00047838"/>
    </source>
</evidence>
<comment type="pathway">
    <text evidence="2 12">Amino-acid biosynthesis; L-histidine biosynthesis; L-histidine from 5-phospho-alpha-D-ribose 1-diphosphate: step 5/9.</text>
</comment>
<evidence type="ECO:0000256" key="11">
    <source>
        <dbReference type="ARBA" id="ARBA00049534"/>
    </source>
</evidence>